<feature type="compositionally biased region" description="Polar residues" evidence="6">
    <location>
        <begin position="1153"/>
        <end position="1167"/>
    </location>
</feature>
<name>A0A9J7CPW2_MUSDO</name>
<feature type="compositionally biased region" description="Polar residues" evidence="6">
    <location>
        <begin position="768"/>
        <end position="794"/>
    </location>
</feature>
<feature type="compositionally biased region" description="Low complexity" evidence="6">
    <location>
        <begin position="1023"/>
        <end position="1032"/>
    </location>
</feature>
<reference evidence="9" key="1">
    <citation type="submission" date="2025-08" db="UniProtKB">
        <authorList>
            <consortium name="RefSeq"/>
        </authorList>
    </citation>
    <scope>IDENTIFICATION</scope>
    <source>
        <strain evidence="9">Aabys</strain>
        <tissue evidence="9">Whole body</tissue>
    </source>
</reference>
<dbReference type="GO" id="GO:0007015">
    <property type="term" value="P:actin filament organization"/>
    <property type="evidence" value="ECO:0007669"/>
    <property type="project" value="TreeGrafter"/>
</dbReference>
<feature type="compositionally biased region" description="Low complexity" evidence="6">
    <location>
        <begin position="241"/>
        <end position="263"/>
    </location>
</feature>
<proteinExistence type="inferred from homology"/>
<comment type="similarity">
    <text evidence="2">Belongs to the shroom family.</text>
</comment>
<feature type="region of interest" description="Disordered" evidence="6">
    <location>
        <begin position="1128"/>
        <end position="1254"/>
    </location>
</feature>
<accession>A0A9J7CPW2</accession>
<feature type="compositionally biased region" description="Low complexity" evidence="6">
    <location>
        <begin position="1464"/>
        <end position="1473"/>
    </location>
</feature>
<dbReference type="VEuPathDB" id="VectorBase:MDOMA2_010355"/>
<dbReference type="GO" id="GO:0030864">
    <property type="term" value="C:cortical actin cytoskeleton"/>
    <property type="evidence" value="ECO:0007669"/>
    <property type="project" value="TreeGrafter"/>
</dbReference>
<dbReference type="OrthoDB" id="10063560at2759"/>
<keyword evidence="5" id="KW-0175">Coiled coil</keyword>
<feature type="region of interest" description="Disordered" evidence="6">
    <location>
        <begin position="235"/>
        <end position="263"/>
    </location>
</feature>
<dbReference type="InterPro" id="IPR014799">
    <property type="entry name" value="ASD2_dom"/>
</dbReference>
<feature type="compositionally biased region" description="Polar residues" evidence="6">
    <location>
        <begin position="882"/>
        <end position="900"/>
    </location>
</feature>
<dbReference type="GO" id="GO:0000902">
    <property type="term" value="P:cell morphogenesis"/>
    <property type="evidence" value="ECO:0007669"/>
    <property type="project" value="TreeGrafter"/>
</dbReference>
<feature type="compositionally biased region" description="Basic and acidic residues" evidence="6">
    <location>
        <begin position="1618"/>
        <end position="1649"/>
    </location>
</feature>
<feature type="compositionally biased region" description="Low complexity" evidence="6">
    <location>
        <begin position="380"/>
        <end position="405"/>
    </location>
</feature>
<feature type="compositionally biased region" description="Low complexity" evidence="6">
    <location>
        <begin position="1437"/>
        <end position="1448"/>
    </location>
</feature>
<feature type="compositionally biased region" description="Pro residues" evidence="6">
    <location>
        <begin position="556"/>
        <end position="565"/>
    </location>
</feature>
<evidence type="ECO:0000259" key="7">
    <source>
        <dbReference type="PROSITE" id="PS51307"/>
    </source>
</evidence>
<evidence type="ECO:0000313" key="8">
    <source>
        <dbReference type="Proteomes" id="UP001652621"/>
    </source>
</evidence>
<dbReference type="Proteomes" id="UP001652621">
    <property type="component" value="Unplaced"/>
</dbReference>
<feature type="region of interest" description="Disordered" evidence="6">
    <location>
        <begin position="882"/>
        <end position="929"/>
    </location>
</feature>
<organism evidence="8 9">
    <name type="scientific">Musca domestica</name>
    <name type="common">House fly</name>
    <dbReference type="NCBI Taxonomy" id="7370"/>
    <lineage>
        <taxon>Eukaryota</taxon>
        <taxon>Metazoa</taxon>
        <taxon>Ecdysozoa</taxon>
        <taxon>Arthropoda</taxon>
        <taxon>Hexapoda</taxon>
        <taxon>Insecta</taxon>
        <taxon>Pterygota</taxon>
        <taxon>Neoptera</taxon>
        <taxon>Endopterygota</taxon>
        <taxon>Diptera</taxon>
        <taxon>Brachycera</taxon>
        <taxon>Muscomorpha</taxon>
        <taxon>Muscoidea</taxon>
        <taxon>Muscidae</taxon>
        <taxon>Musca</taxon>
    </lineage>
</organism>
<dbReference type="GO" id="GO:0005912">
    <property type="term" value="C:adherens junction"/>
    <property type="evidence" value="ECO:0007669"/>
    <property type="project" value="TreeGrafter"/>
</dbReference>
<feature type="compositionally biased region" description="Low complexity" evidence="6">
    <location>
        <begin position="1143"/>
        <end position="1152"/>
    </location>
</feature>
<dbReference type="RefSeq" id="XP_005181156.2">
    <property type="nucleotide sequence ID" value="XM_005181099.4"/>
</dbReference>
<feature type="compositionally biased region" description="Polar residues" evidence="6">
    <location>
        <begin position="1211"/>
        <end position="1227"/>
    </location>
</feature>
<evidence type="ECO:0000256" key="2">
    <source>
        <dbReference type="ARBA" id="ARBA00006469"/>
    </source>
</evidence>
<feature type="compositionally biased region" description="Low complexity" evidence="6">
    <location>
        <begin position="1185"/>
        <end position="1203"/>
    </location>
</feature>
<feature type="compositionally biased region" description="Basic residues" evidence="6">
    <location>
        <begin position="1"/>
        <end position="17"/>
    </location>
</feature>
<feature type="compositionally biased region" description="Polar residues" evidence="6">
    <location>
        <begin position="679"/>
        <end position="692"/>
    </location>
</feature>
<dbReference type="Gene3D" id="6.10.250.3120">
    <property type="match status" value="1"/>
</dbReference>
<keyword evidence="3" id="KW-0963">Cytoplasm</keyword>
<dbReference type="PROSITE" id="PS51307">
    <property type="entry name" value="ASD2"/>
    <property type="match status" value="1"/>
</dbReference>
<feature type="compositionally biased region" description="Low complexity" evidence="6">
    <location>
        <begin position="18"/>
        <end position="60"/>
    </location>
</feature>
<feature type="domain" description="ASD2" evidence="7">
    <location>
        <begin position="1723"/>
        <end position="1996"/>
    </location>
</feature>
<feature type="region of interest" description="Disordered" evidence="6">
    <location>
        <begin position="1768"/>
        <end position="1797"/>
    </location>
</feature>
<feature type="compositionally biased region" description="Pro residues" evidence="6">
    <location>
        <begin position="840"/>
        <end position="853"/>
    </location>
</feature>
<dbReference type="GO" id="GO:0016324">
    <property type="term" value="C:apical plasma membrane"/>
    <property type="evidence" value="ECO:0007669"/>
    <property type="project" value="TreeGrafter"/>
</dbReference>
<feature type="compositionally biased region" description="Polar residues" evidence="6">
    <location>
        <begin position="567"/>
        <end position="588"/>
    </location>
</feature>
<feature type="compositionally biased region" description="Polar residues" evidence="6">
    <location>
        <begin position="1378"/>
        <end position="1401"/>
    </location>
</feature>
<feature type="region of interest" description="Disordered" evidence="6">
    <location>
        <begin position="1429"/>
        <end position="1487"/>
    </location>
</feature>
<feature type="compositionally biased region" description="Polar residues" evidence="6">
    <location>
        <begin position="517"/>
        <end position="540"/>
    </location>
</feature>
<dbReference type="PANTHER" id="PTHR15012:SF32">
    <property type="entry name" value="PROTEIN SHROOM"/>
    <property type="match status" value="1"/>
</dbReference>
<feature type="compositionally biased region" description="Low complexity" evidence="6">
    <location>
        <begin position="652"/>
        <end position="678"/>
    </location>
</feature>
<feature type="compositionally biased region" description="Polar residues" evidence="6">
    <location>
        <begin position="1699"/>
        <end position="1718"/>
    </location>
</feature>
<feature type="compositionally biased region" description="Low complexity" evidence="6">
    <location>
        <begin position="711"/>
        <end position="720"/>
    </location>
</feature>
<evidence type="ECO:0000256" key="3">
    <source>
        <dbReference type="ARBA" id="ARBA00022490"/>
    </source>
</evidence>
<feature type="compositionally biased region" description="Polar residues" evidence="6">
    <location>
        <begin position="464"/>
        <end position="490"/>
    </location>
</feature>
<dbReference type="GO" id="GO:0051015">
    <property type="term" value="F:actin filament binding"/>
    <property type="evidence" value="ECO:0007669"/>
    <property type="project" value="InterPro"/>
</dbReference>
<gene>
    <name evidence="9" type="primary">LOC101897742</name>
</gene>
<feature type="region of interest" description="Disordered" evidence="6">
    <location>
        <begin position="441"/>
        <end position="540"/>
    </location>
</feature>
<keyword evidence="4" id="KW-0206">Cytoskeleton</keyword>
<dbReference type="KEGG" id="mde:101897742"/>
<feature type="region of interest" description="Disordered" evidence="6">
    <location>
        <begin position="552"/>
        <end position="588"/>
    </location>
</feature>
<dbReference type="Pfam" id="PF08687">
    <property type="entry name" value="ASD2"/>
    <property type="match status" value="1"/>
</dbReference>
<feature type="compositionally biased region" description="Low complexity" evidence="6">
    <location>
        <begin position="753"/>
        <end position="767"/>
    </location>
</feature>
<feature type="region of interest" description="Disordered" evidence="6">
    <location>
        <begin position="708"/>
        <end position="734"/>
    </location>
</feature>
<evidence type="ECO:0000256" key="5">
    <source>
        <dbReference type="SAM" id="Coils"/>
    </source>
</evidence>
<feature type="region of interest" description="Disordered" evidence="6">
    <location>
        <begin position="1"/>
        <end position="61"/>
    </location>
</feature>
<feature type="compositionally biased region" description="Low complexity" evidence="6">
    <location>
        <begin position="125"/>
        <end position="217"/>
    </location>
</feature>
<sequence>MRNHYHHHHHHKHHHQQPHYQENSSNRTIANTINNNNHNHNNSTSSGSNHQNTSSHNSTNRYQFGLHPVMAAATTATTNLAGTNSTPSLNNTNNMNNNNSNISNNTSAGVVGGVSTECPSLANKTSSQQSNSPTTTTTTSASSAAVTGSTTMANNTSNNNNNNNNNNVNLVNPADNENIDIINNNNKNNNVTNTNINLNTNNNNNSNNNNNNGNGNNECRKLLNKSFKDSLNFNELTQHRSSSSSSKRLSPSTESSNMSFSSASVAGSIQDDIGDPCGLTKAGLEEYTMRSNSFYDNPVLYHHQKQSSYAQSEGYHSYVSSSDSTSATPMLDRLRQESDLLSRQASHNWSQNDLSSLASTSVAASPTSLMSRDRDLSELSVSSITQQQQQLQHNNSSESTSSTETLKWLGSMSDVSEVSHATGFSAISESVSTSQLIVHSSRVLTPKRHQSESVLLGNEDQPGRSPTSSAQQNTSQLMTHAQNSSASQLVPNHRHSPSYPPVHQTSHTMYRHHNHSSHLATTNELSSKSQLNEKTSSQTNISVSITNSEAVVTISPHPPPVPAPKPSASQTSEPPSQANSPGRLANSTSSLNMAGVQHKSPVSASMDSLADIKSQPYRNNHRLFPVSTYTEPVHSNTSHFVHHPKPQYSTGLQKPQKSLAQQQQQHSPSGNGSLSNLSQTSKLGSPATTYPQPSWQSVATLINDFERSADPQQQQHQQPQKYTYLDPNKTHRVPNPALKAFQKNAVQSYFERQQQQQQQQNQLQQHQSMESLQHSPKSFSSRPGGSPQHLSHTDSNGQVATVLLRNSLPSNYNSPPLQRPLSEDKNAFSSRNLTNLSPSNKPPSPAPPPPPPRSRSMMPTLLRRSSSASDYSELRDQFISASQDKLQSQSIKNISSSEKFSFNDCGMPPPPPPPRGRASMSGRRTSSASDYAGIRDKVLLQQAAALTHQQLHPHQHQNVNYHPLPHGHHHPAPPPPQMAYLPGGNVPPPVPPPVQDGWVPERPPKNPNLRVPSPDLPPPPPGLDSETSLSDEPLPPPPPEILQRQPLNELNQELMTKPPSPNRRNSFAGGSTRKSGNFFQRTASNESVITKGPPPLVPRKPASIELVQVSRPSPATLNKLQPELLRATTISSSTRKRPHNLASSSSSSSSSSITAIQENVAITQTRHSPIGATMKSSPPPPPLMPRMSTTTTTNDSHQQQQQPLPQPQPQMVATNVANSKSRCNSKASYLPRQSLEKQASSDPDHGSYKLTLHSNEDLVGGNTTTATPNTKSTYDIMAQTQTQTTKLPSNLPDVLPLNAKLQPSAADSSILRSQTSLRYGSNNNIASTQQQLSPTTQNHGPQSMNSNNNSCYPAYPPSQQRYSTPVLSSFNLNNNFNRSQSYDTNQTSAVQSPTKYMTQSSLDLKKSTLMATTIEEHPNVNASSMLESTSLKDNQNSSLSSLSSLSESCASHEERLNSSTSGISNTSLNNSNHLQHHHHHESSASSSCSSSASLFRAELVNTTLNGNATQNNNNNKKAVIRQESLRENIEKISQLQSQLMSAHNTDNNNSLLGHGYTSSLSPHINSNRSAQANVIDIPKTLELNASQIMEDKTRIATTTTPSGSPPPPPAPLPEEESESKSNETCKEEQENEIEQEKAMKESKNKSEATAEHILSQLDSSTDSLKLVQRSEIILRVNPNTVETASQTDDITDSELKSLTDMNNSRESSETGNRTTTLQPRQRLPIEDECEKLSKELATLLPTNDALIQLLCPPGTKTCQDYVSNLYNPNVRQRPSKRDVGTSTLTRQQHHHAKKDKDEDKLTVELKLTEIEIAPDSCDILKNKVDELIKYLGNKVRILSKEQAAIDEESAANDDLGNSLLNQLGDKVRPIEESKCRTYISDIGHITGLLLSLSERLARAENQLTAVGDNTTERKSLENKRDRLLEQLTEAKRLKADIDRRGVSVKTLLEKNLTTDEYADFDYFINMKAKLITDSRDIADKIKMGEEIIAALSDTLIQSDC</sequence>
<feature type="compositionally biased region" description="Polar residues" evidence="6">
    <location>
        <begin position="1062"/>
        <end position="1088"/>
    </location>
</feature>
<evidence type="ECO:0000256" key="1">
    <source>
        <dbReference type="ARBA" id="ARBA00004245"/>
    </source>
</evidence>
<dbReference type="InterPro" id="IPR027685">
    <property type="entry name" value="Shroom_fam"/>
</dbReference>
<feature type="region of interest" description="Disordered" evidence="6">
    <location>
        <begin position="1596"/>
        <end position="1649"/>
    </location>
</feature>
<feature type="region of interest" description="Disordered" evidence="6">
    <location>
        <begin position="363"/>
        <end position="405"/>
    </location>
</feature>
<evidence type="ECO:0000256" key="6">
    <source>
        <dbReference type="SAM" id="MobiDB-lite"/>
    </source>
</evidence>
<dbReference type="GO" id="GO:0043296">
    <property type="term" value="C:apical junction complex"/>
    <property type="evidence" value="ECO:0007669"/>
    <property type="project" value="TreeGrafter"/>
</dbReference>
<feature type="region of interest" description="Disordered" evidence="6">
    <location>
        <begin position="747"/>
        <end position="794"/>
    </location>
</feature>
<comment type="subcellular location">
    <subcellularLocation>
        <location evidence="1">Cytoplasm</location>
        <location evidence="1">Cytoskeleton</location>
    </subcellularLocation>
</comment>
<feature type="compositionally biased region" description="Pro residues" evidence="6">
    <location>
        <begin position="1603"/>
        <end position="1612"/>
    </location>
</feature>
<keyword evidence="8" id="KW-1185">Reference proteome</keyword>
<feature type="region of interest" description="Disordered" evidence="6">
    <location>
        <begin position="1330"/>
        <end position="1365"/>
    </location>
</feature>
<feature type="compositionally biased region" description="Pro residues" evidence="6">
    <location>
        <begin position="985"/>
        <end position="994"/>
    </location>
</feature>
<feature type="region of interest" description="Disordered" evidence="6">
    <location>
        <begin position="80"/>
        <end position="220"/>
    </location>
</feature>
<evidence type="ECO:0000256" key="4">
    <source>
        <dbReference type="ARBA" id="ARBA00023212"/>
    </source>
</evidence>
<feature type="region of interest" description="Disordered" evidence="6">
    <location>
        <begin position="633"/>
        <end position="692"/>
    </location>
</feature>
<feature type="region of interest" description="Disordered" evidence="6">
    <location>
        <begin position="829"/>
        <end position="870"/>
    </location>
</feature>
<evidence type="ECO:0000313" key="9">
    <source>
        <dbReference type="RefSeq" id="XP_005181156.2"/>
    </source>
</evidence>
<feature type="region of interest" description="Disordered" evidence="6">
    <location>
        <begin position="951"/>
        <end position="1096"/>
    </location>
</feature>
<feature type="region of interest" description="Disordered" evidence="6">
    <location>
        <begin position="1377"/>
        <end position="1401"/>
    </location>
</feature>
<feature type="region of interest" description="Disordered" evidence="6">
    <location>
        <begin position="1684"/>
        <end position="1718"/>
    </location>
</feature>
<protein>
    <submittedName>
        <fullName evidence="9">Protein Shroom</fullName>
    </submittedName>
</protein>
<feature type="compositionally biased region" description="Low complexity" evidence="6">
    <location>
        <begin position="80"/>
        <end position="107"/>
    </location>
</feature>
<dbReference type="PANTHER" id="PTHR15012">
    <property type="entry name" value="APICAL PROTEIN/SHROOM-RELATED"/>
    <property type="match status" value="1"/>
</dbReference>
<dbReference type="GeneID" id="101897742"/>
<feature type="coiled-coil region" evidence="5">
    <location>
        <begin position="1889"/>
        <end position="1940"/>
    </location>
</feature>
<feature type="compositionally biased region" description="Polar residues" evidence="6">
    <location>
        <begin position="1045"/>
        <end position="1054"/>
    </location>
</feature>